<protein>
    <submittedName>
        <fullName evidence="3">Uncharacterized protein</fullName>
    </submittedName>
</protein>
<evidence type="ECO:0000313" key="2">
    <source>
        <dbReference type="EMBL" id="KZP03900.1"/>
    </source>
</evidence>
<sequence length="117" mass="12565">MKPRPSLFFGAVSGPGATALIGRAHYYARPDDVAALEASANKHEQEFKVKKSDAADAAQATGGDAAPRRKLGYNDAKVYLRRGFLPSSFPPPCLLPLNFRLTSIPRPKISTPTTPLS</sequence>
<dbReference type="AlphaFoldDB" id="A0A165XTE2"/>
<keyword evidence="4" id="KW-1185">Reference proteome</keyword>
<gene>
    <name evidence="3" type="ORF">FIBSPDRAFT_874134</name>
    <name evidence="2" type="ORF">FIBSPDRAFT_879025</name>
</gene>
<name>A0A165XTE2_9AGAM</name>
<feature type="region of interest" description="Disordered" evidence="1">
    <location>
        <begin position="47"/>
        <end position="69"/>
    </location>
</feature>
<evidence type="ECO:0000256" key="1">
    <source>
        <dbReference type="SAM" id="MobiDB-lite"/>
    </source>
</evidence>
<dbReference type="EMBL" id="KV417986">
    <property type="protein sequence ID" value="KZP03900.1"/>
    <property type="molecule type" value="Genomic_DNA"/>
</dbReference>
<evidence type="ECO:0000313" key="4">
    <source>
        <dbReference type="Proteomes" id="UP000076532"/>
    </source>
</evidence>
<accession>A0A165XTE2</accession>
<dbReference type="Proteomes" id="UP000076532">
    <property type="component" value="Unassembled WGS sequence"/>
</dbReference>
<feature type="compositionally biased region" description="Low complexity" evidence="1">
    <location>
        <begin position="55"/>
        <end position="65"/>
    </location>
</feature>
<dbReference type="EMBL" id="KV417712">
    <property type="protein sequence ID" value="KZP08882.1"/>
    <property type="molecule type" value="Genomic_DNA"/>
</dbReference>
<proteinExistence type="predicted"/>
<organism evidence="3 4">
    <name type="scientific">Athelia psychrophila</name>
    <dbReference type="NCBI Taxonomy" id="1759441"/>
    <lineage>
        <taxon>Eukaryota</taxon>
        <taxon>Fungi</taxon>
        <taxon>Dikarya</taxon>
        <taxon>Basidiomycota</taxon>
        <taxon>Agaricomycotina</taxon>
        <taxon>Agaricomycetes</taxon>
        <taxon>Agaricomycetidae</taxon>
        <taxon>Atheliales</taxon>
        <taxon>Atheliaceae</taxon>
        <taxon>Athelia</taxon>
    </lineage>
</organism>
<reference evidence="3 4" key="1">
    <citation type="journal article" date="2016" name="Mol. Biol. Evol.">
        <title>Comparative Genomics of Early-Diverging Mushroom-Forming Fungi Provides Insights into the Origins of Lignocellulose Decay Capabilities.</title>
        <authorList>
            <person name="Nagy L.G."/>
            <person name="Riley R."/>
            <person name="Tritt A."/>
            <person name="Adam C."/>
            <person name="Daum C."/>
            <person name="Floudas D."/>
            <person name="Sun H."/>
            <person name="Yadav J.S."/>
            <person name="Pangilinan J."/>
            <person name="Larsson K.H."/>
            <person name="Matsuura K."/>
            <person name="Barry K."/>
            <person name="Labutti K."/>
            <person name="Kuo R."/>
            <person name="Ohm R.A."/>
            <person name="Bhattacharya S.S."/>
            <person name="Shirouzu T."/>
            <person name="Yoshinaga Y."/>
            <person name="Martin F.M."/>
            <person name="Grigoriev I.V."/>
            <person name="Hibbett D.S."/>
        </authorList>
    </citation>
    <scope>NUCLEOTIDE SEQUENCE [LARGE SCALE GENOMIC DNA]</scope>
    <source>
        <strain evidence="3 4">CBS 109695</strain>
    </source>
</reference>
<evidence type="ECO:0000313" key="3">
    <source>
        <dbReference type="EMBL" id="KZP08882.1"/>
    </source>
</evidence>